<keyword evidence="3" id="KW-0547">Nucleotide-binding</keyword>
<dbReference type="SMART" id="SM00382">
    <property type="entry name" value="AAA"/>
    <property type="match status" value="1"/>
</dbReference>
<dbReference type="Pfam" id="PF00005">
    <property type="entry name" value="ABC_tran"/>
    <property type="match status" value="1"/>
</dbReference>
<reference evidence="6 7" key="1">
    <citation type="submission" date="2022-05" db="EMBL/GenBank/DDBJ databases">
        <title>Genome Sequencing of Bee-Associated Microbes.</title>
        <authorList>
            <person name="Dunlap C."/>
        </authorList>
    </citation>
    <scope>NUCLEOTIDE SEQUENCE [LARGE SCALE GENOMIC DNA]</scope>
    <source>
        <strain evidence="6 7">NRRL B-14613</strain>
    </source>
</reference>
<organism evidence="6 7">
    <name type="scientific">Paenibacillus thiaminolyticus</name>
    <name type="common">Bacillus thiaminolyticus</name>
    <dbReference type="NCBI Taxonomy" id="49283"/>
    <lineage>
        <taxon>Bacteria</taxon>
        <taxon>Bacillati</taxon>
        <taxon>Bacillota</taxon>
        <taxon>Bacilli</taxon>
        <taxon>Bacillales</taxon>
        <taxon>Paenibacillaceae</taxon>
        <taxon>Paenibacillus</taxon>
    </lineage>
</organism>
<keyword evidence="4 6" id="KW-0067">ATP-binding</keyword>
<gene>
    <name evidence="6" type="ORF">M5W83_26045</name>
</gene>
<dbReference type="InterPro" id="IPR017871">
    <property type="entry name" value="ABC_transporter-like_CS"/>
</dbReference>
<dbReference type="GO" id="GO:0005524">
    <property type="term" value="F:ATP binding"/>
    <property type="evidence" value="ECO:0007669"/>
    <property type="project" value="UniProtKB-KW"/>
</dbReference>
<comment type="similarity">
    <text evidence="1">Belongs to the ABC transporter superfamily.</text>
</comment>
<dbReference type="PANTHER" id="PTHR42711:SF5">
    <property type="entry name" value="ABC TRANSPORTER ATP-BINDING PROTEIN NATA"/>
    <property type="match status" value="1"/>
</dbReference>
<dbReference type="EMBL" id="JAMDMM010000061">
    <property type="protein sequence ID" value="MCY9610615.1"/>
    <property type="molecule type" value="Genomic_DNA"/>
</dbReference>
<keyword evidence="7" id="KW-1185">Reference proteome</keyword>
<evidence type="ECO:0000313" key="6">
    <source>
        <dbReference type="EMBL" id="MCY9610615.1"/>
    </source>
</evidence>
<evidence type="ECO:0000313" key="7">
    <source>
        <dbReference type="Proteomes" id="UP001209276"/>
    </source>
</evidence>
<sequence>MERQKTLAIHMNNVHKSYGLKRGVTDLNLAVKKGEIVGFIGPNGAGKSTTIRLLMQLISPTSGDISVLGERIKKDNPLIRSRIGYLPSEIRLYPDVTGKQMLELAAGIHGIDVKKTRIPEYAQRLQWEMKPRIRTYSLGNRKKLGILLALLHEPELLILDEPTSGLDPLAQQSFFEIVRELNESNGTTVFLSTHILTEVDKLCHRVAFIRDGKIIQDSSVPDLSRGGAHLYEVIFKESGDLRQTYGLLNIDPNSKYIDGVCSGRVEDHCLNGLLSLLADKPIKDLNLRKLSLEERFMEKYSQNKEKKVEGPNDEQVV</sequence>
<dbReference type="InterPro" id="IPR003593">
    <property type="entry name" value="AAA+_ATPase"/>
</dbReference>
<dbReference type="InterPro" id="IPR003439">
    <property type="entry name" value="ABC_transporter-like_ATP-bd"/>
</dbReference>
<dbReference type="PANTHER" id="PTHR42711">
    <property type="entry name" value="ABC TRANSPORTER ATP-BINDING PROTEIN"/>
    <property type="match status" value="1"/>
</dbReference>
<name>A0ABT4G3F7_PANTH</name>
<dbReference type="PROSITE" id="PS50893">
    <property type="entry name" value="ABC_TRANSPORTER_2"/>
    <property type="match status" value="1"/>
</dbReference>
<evidence type="ECO:0000256" key="2">
    <source>
        <dbReference type="ARBA" id="ARBA00022448"/>
    </source>
</evidence>
<feature type="domain" description="ABC transporter" evidence="5">
    <location>
        <begin position="9"/>
        <end position="236"/>
    </location>
</feature>
<dbReference type="GeneID" id="76999246"/>
<evidence type="ECO:0000256" key="1">
    <source>
        <dbReference type="ARBA" id="ARBA00005417"/>
    </source>
</evidence>
<dbReference type="InterPro" id="IPR050763">
    <property type="entry name" value="ABC_transporter_ATP-binding"/>
</dbReference>
<protein>
    <submittedName>
        <fullName evidence="6">ABC transporter ATP-binding protein</fullName>
    </submittedName>
</protein>
<proteinExistence type="inferred from homology"/>
<dbReference type="Gene3D" id="3.40.50.300">
    <property type="entry name" value="P-loop containing nucleotide triphosphate hydrolases"/>
    <property type="match status" value="1"/>
</dbReference>
<evidence type="ECO:0000256" key="4">
    <source>
        <dbReference type="ARBA" id="ARBA00022840"/>
    </source>
</evidence>
<dbReference type="PROSITE" id="PS00211">
    <property type="entry name" value="ABC_TRANSPORTER_1"/>
    <property type="match status" value="1"/>
</dbReference>
<dbReference type="CDD" id="cd03230">
    <property type="entry name" value="ABC_DR_subfamily_A"/>
    <property type="match status" value="1"/>
</dbReference>
<keyword evidence="2" id="KW-0813">Transport</keyword>
<dbReference type="InterPro" id="IPR027417">
    <property type="entry name" value="P-loop_NTPase"/>
</dbReference>
<dbReference type="Proteomes" id="UP001209276">
    <property type="component" value="Unassembled WGS sequence"/>
</dbReference>
<dbReference type="SUPFAM" id="SSF52540">
    <property type="entry name" value="P-loop containing nucleoside triphosphate hydrolases"/>
    <property type="match status" value="1"/>
</dbReference>
<evidence type="ECO:0000259" key="5">
    <source>
        <dbReference type="PROSITE" id="PS50893"/>
    </source>
</evidence>
<dbReference type="RefSeq" id="WP_244194112.1">
    <property type="nucleotide sequence ID" value="NZ_CABMNB010000021.1"/>
</dbReference>
<evidence type="ECO:0000256" key="3">
    <source>
        <dbReference type="ARBA" id="ARBA00022741"/>
    </source>
</evidence>
<accession>A0ABT4G3F7</accession>
<comment type="caution">
    <text evidence="6">The sequence shown here is derived from an EMBL/GenBank/DDBJ whole genome shotgun (WGS) entry which is preliminary data.</text>
</comment>